<name>A0AAV7RZR7_PLEWA</name>
<sequence length="203" mass="23262">MGCHTICGDMAENYRNGWAVDSLHDREHTESQVGGPHRPIVARVLNYRDRDALLQAAKEADPIIVDNVRVSLYPDYMLAVQRRRASFQTVKKRLGAEGLSYALLFPARLRIKHNQKAHFFETIELVRDWLDTTFPHSSHKEQSDALPPKQTRLLHRDRQTRRHPTGRNTGATLSQVLESQRAAIQTAYSIQRISSSQHCFLRG</sequence>
<dbReference type="Gene3D" id="3.30.250.20">
    <property type="entry name" value="L1 transposable element, C-terminal domain"/>
    <property type="match status" value="1"/>
</dbReference>
<dbReference type="AlphaFoldDB" id="A0AAV7RZR7"/>
<evidence type="ECO:0000313" key="3">
    <source>
        <dbReference type="Proteomes" id="UP001066276"/>
    </source>
</evidence>
<evidence type="ECO:0000313" key="2">
    <source>
        <dbReference type="EMBL" id="KAJ1157440.1"/>
    </source>
</evidence>
<reference evidence="2" key="1">
    <citation type="journal article" date="2022" name="bioRxiv">
        <title>Sequencing and chromosome-scale assembly of the giantPleurodeles waltlgenome.</title>
        <authorList>
            <person name="Brown T."/>
            <person name="Elewa A."/>
            <person name="Iarovenko S."/>
            <person name="Subramanian E."/>
            <person name="Araus A.J."/>
            <person name="Petzold A."/>
            <person name="Susuki M."/>
            <person name="Suzuki K.-i.T."/>
            <person name="Hayashi T."/>
            <person name="Toyoda A."/>
            <person name="Oliveira C."/>
            <person name="Osipova E."/>
            <person name="Leigh N.D."/>
            <person name="Simon A."/>
            <person name="Yun M.H."/>
        </authorList>
    </citation>
    <scope>NUCLEOTIDE SEQUENCE</scope>
    <source>
        <strain evidence="2">20211129_DDA</strain>
        <tissue evidence="2">Liver</tissue>
    </source>
</reference>
<keyword evidence="3" id="KW-1185">Reference proteome</keyword>
<comment type="caution">
    <text evidence="2">The sequence shown here is derived from an EMBL/GenBank/DDBJ whole genome shotgun (WGS) entry which is preliminary data.</text>
</comment>
<dbReference type="Proteomes" id="UP001066276">
    <property type="component" value="Chromosome 5"/>
</dbReference>
<feature type="region of interest" description="Disordered" evidence="1">
    <location>
        <begin position="137"/>
        <end position="171"/>
    </location>
</feature>
<organism evidence="2 3">
    <name type="scientific">Pleurodeles waltl</name>
    <name type="common">Iberian ribbed newt</name>
    <dbReference type="NCBI Taxonomy" id="8319"/>
    <lineage>
        <taxon>Eukaryota</taxon>
        <taxon>Metazoa</taxon>
        <taxon>Chordata</taxon>
        <taxon>Craniata</taxon>
        <taxon>Vertebrata</taxon>
        <taxon>Euteleostomi</taxon>
        <taxon>Amphibia</taxon>
        <taxon>Batrachia</taxon>
        <taxon>Caudata</taxon>
        <taxon>Salamandroidea</taxon>
        <taxon>Salamandridae</taxon>
        <taxon>Pleurodelinae</taxon>
        <taxon>Pleurodeles</taxon>
    </lineage>
</organism>
<proteinExistence type="predicted"/>
<accession>A0AAV7RZR7</accession>
<evidence type="ECO:0000256" key="1">
    <source>
        <dbReference type="SAM" id="MobiDB-lite"/>
    </source>
</evidence>
<protein>
    <submittedName>
        <fullName evidence="2">Uncharacterized protein</fullName>
    </submittedName>
</protein>
<dbReference type="EMBL" id="JANPWB010000009">
    <property type="protein sequence ID" value="KAJ1157440.1"/>
    <property type="molecule type" value="Genomic_DNA"/>
</dbReference>
<dbReference type="InterPro" id="IPR042566">
    <property type="entry name" value="L1_C"/>
</dbReference>
<gene>
    <name evidence="2" type="ORF">NDU88_010152</name>
</gene>
<feature type="compositionally biased region" description="Basic residues" evidence="1">
    <location>
        <begin position="152"/>
        <end position="165"/>
    </location>
</feature>